<dbReference type="Gene3D" id="3.10.20.90">
    <property type="entry name" value="Phosphatidylinositol 3-kinase Catalytic Subunit, Chain A, domain 1"/>
    <property type="match status" value="1"/>
</dbReference>
<dbReference type="CDD" id="cd17047">
    <property type="entry name" value="Ubl_UBFD1"/>
    <property type="match status" value="1"/>
</dbReference>
<dbReference type="PROSITE" id="PS50053">
    <property type="entry name" value="UBIQUITIN_2"/>
    <property type="match status" value="1"/>
</dbReference>
<feature type="domain" description="Ubiquitin-like" evidence="2">
    <location>
        <begin position="63"/>
        <end position="132"/>
    </location>
</feature>
<dbReference type="PANTHER" id="PTHR16470">
    <property type="entry name" value="UBIQUITIN DOMAIN-CONTAINING PROTEIN UBFD1"/>
    <property type="match status" value="1"/>
</dbReference>
<organism evidence="3">
    <name type="scientific">Schizaphis graminum</name>
    <name type="common">Green bug aphid</name>
    <dbReference type="NCBI Taxonomy" id="13262"/>
    <lineage>
        <taxon>Eukaryota</taxon>
        <taxon>Metazoa</taxon>
        <taxon>Ecdysozoa</taxon>
        <taxon>Arthropoda</taxon>
        <taxon>Hexapoda</taxon>
        <taxon>Insecta</taxon>
        <taxon>Pterygota</taxon>
        <taxon>Neoptera</taxon>
        <taxon>Paraneoptera</taxon>
        <taxon>Hemiptera</taxon>
        <taxon>Sternorrhyncha</taxon>
        <taxon>Aphidomorpha</taxon>
        <taxon>Aphidoidea</taxon>
        <taxon>Aphididae</taxon>
        <taxon>Aphidini</taxon>
        <taxon>Schizaphis</taxon>
    </lineage>
</organism>
<dbReference type="InterPro" id="IPR019954">
    <property type="entry name" value="Ubiquitin_CS"/>
</dbReference>
<reference evidence="3" key="1">
    <citation type="submission" date="2018-04" db="EMBL/GenBank/DDBJ databases">
        <title>Transcriptome of Schizaphis graminum biotype I.</title>
        <authorList>
            <person name="Scully E.D."/>
            <person name="Geib S.M."/>
            <person name="Palmer N.A."/>
            <person name="Koch K."/>
            <person name="Bradshaw J."/>
            <person name="Heng-Moss T."/>
            <person name="Sarath G."/>
        </authorList>
    </citation>
    <scope>NUCLEOTIDE SEQUENCE</scope>
</reference>
<dbReference type="InterPro" id="IPR029071">
    <property type="entry name" value="Ubiquitin-like_domsf"/>
</dbReference>
<evidence type="ECO:0000259" key="2">
    <source>
        <dbReference type="PROSITE" id="PS50053"/>
    </source>
</evidence>
<dbReference type="EMBL" id="GGMR01016405">
    <property type="protein sequence ID" value="MBY29024.1"/>
    <property type="molecule type" value="Transcribed_RNA"/>
</dbReference>
<dbReference type="SMART" id="SM00213">
    <property type="entry name" value="UBQ"/>
    <property type="match status" value="1"/>
</dbReference>
<name>A0A2S2PI05_SCHGA</name>
<dbReference type="InterPro" id="IPR039120">
    <property type="entry name" value="UBFD1"/>
</dbReference>
<feature type="region of interest" description="Disordered" evidence="1">
    <location>
        <begin position="1"/>
        <end position="21"/>
    </location>
</feature>
<dbReference type="SUPFAM" id="SSF54236">
    <property type="entry name" value="Ubiquitin-like"/>
    <property type="match status" value="1"/>
</dbReference>
<dbReference type="Pfam" id="PF25343">
    <property type="entry name" value="PH_UBFD1_C"/>
    <property type="match status" value="1"/>
</dbReference>
<evidence type="ECO:0000256" key="1">
    <source>
        <dbReference type="SAM" id="MobiDB-lite"/>
    </source>
</evidence>
<dbReference type="AlphaFoldDB" id="A0A2S2PI05"/>
<proteinExistence type="predicted"/>
<dbReference type="GO" id="GO:0045296">
    <property type="term" value="F:cadherin binding"/>
    <property type="evidence" value="ECO:0007669"/>
    <property type="project" value="TreeGrafter"/>
</dbReference>
<accession>A0A2S2PI05</accession>
<protein>
    <submittedName>
        <fullName evidence="3">Ubiquitin domain-containing protein UBFD1</fullName>
    </submittedName>
</protein>
<evidence type="ECO:0000313" key="3">
    <source>
        <dbReference type="EMBL" id="MBY29024.1"/>
    </source>
</evidence>
<dbReference type="InterPro" id="IPR000626">
    <property type="entry name" value="Ubiquitin-like_dom"/>
</dbReference>
<feature type="compositionally biased region" description="Basic and acidic residues" evidence="1">
    <location>
        <begin position="7"/>
        <end position="21"/>
    </location>
</feature>
<dbReference type="GO" id="GO:0003723">
    <property type="term" value="F:RNA binding"/>
    <property type="evidence" value="ECO:0007669"/>
    <property type="project" value="TreeGrafter"/>
</dbReference>
<gene>
    <name evidence="3" type="primary">UBFD1</name>
    <name evidence="3" type="ORF">g.71144</name>
</gene>
<dbReference type="Pfam" id="PF00240">
    <property type="entry name" value="ubiquitin"/>
    <property type="match status" value="1"/>
</dbReference>
<sequence length="285" mass="31504">MESPEEINGHSEANNETKVSECAVKEETSECNMKEITTEIAGEEQTTESVVKEEACDLILDSPSVEFTIIHNKDKYIVSMPLLSTIAQLKNKLVDMIGVPSKMQKIMIKGLAKDDQTLESLNVSSSSKIMVVGAKLQDIVAVSVANVEEESSSSKSSSSTKEPLCKKKLHLKVLERGIPDDALVGILNIKDPLPPHPLSGMLNKHGGKVRLTFKLEVDQLWIGTKERTQKVAMNTIRHVVSEPIEGHEEYHIVGFQLGTTEASRYWVYWVPAQYVDSIKEAIFGG</sequence>
<dbReference type="PANTHER" id="PTHR16470:SF0">
    <property type="entry name" value="UBIQUITIN DOMAIN-CONTAINING PROTEIN UBFD1"/>
    <property type="match status" value="1"/>
</dbReference>
<dbReference type="InterPro" id="IPR057455">
    <property type="entry name" value="UBFD1_C"/>
</dbReference>
<dbReference type="PROSITE" id="PS00299">
    <property type="entry name" value="UBIQUITIN_1"/>
    <property type="match status" value="1"/>
</dbReference>